<evidence type="ECO:0000259" key="4">
    <source>
        <dbReference type="SMART" id="SM00382"/>
    </source>
</evidence>
<dbReference type="InterPro" id="IPR027417">
    <property type="entry name" value="P-loop_NTPase"/>
</dbReference>
<dbReference type="GeneID" id="62162877"/>
<dbReference type="Gene3D" id="3.40.50.300">
    <property type="entry name" value="P-loop containing nucleotide triphosphate hydrolases"/>
    <property type="match status" value="1"/>
</dbReference>
<protein>
    <submittedName>
        <fullName evidence="5">Mitochondrial aaa</fullName>
    </submittedName>
</protein>
<feature type="compositionally biased region" description="Polar residues" evidence="3">
    <location>
        <begin position="23"/>
        <end position="43"/>
    </location>
</feature>
<dbReference type="InterPro" id="IPR051701">
    <property type="entry name" value="Mito_OM_Translocase_MSP1"/>
</dbReference>
<dbReference type="SMART" id="SM00382">
    <property type="entry name" value="AAA"/>
    <property type="match status" value="1"/>
</dbReference>
<evidence type="ECO:0000313" key="6">
    <source>
        <dbReference type="Proteomes" id="UP000781932"/>
    </source>
</evidence>
<keyword evidence="1" id="KW-0547">Nucleotide-binding</keyword>
<dbReference type="PANTHER" id="PTHR45644">
    <property type="entry name" value="AAA ATPASE, PUTATIVE (AFU_ORTHOLOGUE AFUA_2G12920)-RELATED-RELATED"/>
    <property type="match status" value="1"/>
</dbReference>
<comment type="caution">
    <text evidence="5">The sequence shown here is derived from an EMBL/GenBank/DDBJ whole genome shotgun (WGS) entry which is preliminary data.</text>
</comment>
<dbReference type="AlphaFoldDB" id="A0A9P6LJI8"/>
<reference evidence="5" key="1">
    <citation type="submission" date="2020-03" db="EMBL/GenBank/DDBJ databases">
        <authorList>
            <person name="He L."/>
        </authorList>
    </citation>
    <scope>NUCLEOTIDE SEQUENCE</scope>
    <source>
        <strain evidence="5">CkLH20</strain>
    </source>
</reference>
<accession>A0A9P6LJI8</accession>
<evidence type="ECO:0000256" key="2">
    <source>
        <dbReference type="ARBA" id="ARBA00022840"/>
    </source>
</evidence>
<proteinExistence type="predicted"/>
<feature type="region of interest" description="Disordered" evidence="3">
    <location>
        <begin position="219"/>
        <end position="289"/>
    </location>
</feature>
<feature type="compositionally biased region" description="Basic and acidic residues" evidence="3">
    <location>
        <begin position="1"/>
        <end position="21"/>
    </location>
</feature>
<feature type="region of interest" description="Disordered" evidence="3">
    <location>
        <begin position="500"/>
        <end position="540"/>
    </location>
</feature>
<reference evidence="5" key="2">
    <citation type="submission" date="2020-11" db="EMBL/GenBank/DDBJ databases">
        <title>Whole genome sequencing of Colletotrichum sp.</title>
        <authorList>
            <person name="Li H."/>
        </authorList>
    </citation>
    <scope>NUCLEOTIDE SEQUENCE</scope>
    <source>
        <strain evidence="5">CkLH20</strain>
    </source>
</reference>
<evidence type="ECO:0000256" key="1">
    <source>
        <dbReference type="ARBA" id="ARBA00022741"/>
    </source>
</evidence>
<dbReference type="Gene3D" id="1.10.8.60">
    <property type="match status" value="1"/>
</dbReference>
<dbReference type="InterPro" id="IPR003959">
    <property type="entry name" value="ATPase_AAA_core"/>
</dbReference>
<sequence length="891" mass="98777">MADVKNDDVVGFPKEGDDKIRSHSLSSSPQYNADPQAPSSSEGDQFHQVIDFPQWLLDHCVITSNQWGKLYDPLVLRYPPYNDTERESDDDEDMEYIHMPTPTYQVAAVVFEPLMGLFRRDPDTEIDGIAHSGVKFNQSIVRLQSYMSAAVESTATFLREVVKQLAMVSGSDLITLTQDDLEDLADIYALPEQGGCSICSDSSGASGDNDFRGNYLDVLLRRGPPSPTLPPPPPPPLPMKGNGGHHSPVVAVDIVSPADEPPAGEPSADEDSASDRSELEEEDTQSVASHEEIIPLSVLLRAPYAKKATITRIQPLIVHLFIGRNFLQPSLLADLRRAISDFPYPDKILLIVTTESGPCNPTYEPGVPRPSREQLPTAFARFMEVTPIRCTRQEALIKKDGKLELLSRNIRALQRMMRRDNSLDLDSHLLVPHDKWHFYGASNGLFAKTSVRYDLLRGLLQNIGQPLSEDRIRRAVLGYAEYLDNIRSWKDFHTKDTPLKSASLPTHAPVQAQPPAGNANGGSNLTSRPTPPSAPRLQLDPRTDVDYLIEKPLAKEWRKFSPAVQKVIRQVLRREQRLSGPWYIHGRERQWLSFLVAPKDAELGWSDIAMDSKVEDAVKSIVSRHNAAAASSSSYGVLQRYHVGGVLLYGPPGTGKSHLAQVLARESGSNVILIRFGDGDPTDVSGLFNLGRLLAPCIIFIDNAELLLASDDKNHEFEYRETLAEIDRACKSKDGPLIILSTNSPGAVHPGLLRRAPNRIHMGLPSSQVRTEHFRIMLRGEILHSDISHLHLSHFTWRFSGEDIRTLCLQAVIACNTTVADGDNKGKRLLTQALFREALKKVRPSTSSAILAEIRKFATEHDPAALEGMETLGAEQRTETEDSFVDVQVPV</sequence>
<dbReference type="EMBL" id="JAATWM020000022">
    <property type="protein sequence ID" value="KAF9875266.1"/>
    <property type="molecule type" value="Genomic_DNA"/>
</dbReference>
<organism evidence="5 6">
    <name type="scientific">Colletotrichum karsti</name>
    <dbReference type="NCBI Taxonomy" id="1095194"/>
    <lineage>
        <taxon>Eukaryota</taxon>
        <taxon>Fungi</taxon>
        <taxon>Dikarya</taxon>
        <taxon>Ascomycota</taxon>
        <taxon>Pezizomycotina</taxon>
        <taxon>Sordariomycetes</taxon>
        <taxon>Hypocreomycetidae</taxon>
        <taxon>Glomerellales</taxon>
        <taxon>Glomerellaceae</taxon>
        <taxon>Colletotrichum</taxon>
        <taxon>Colletotrichum boninense species complex</taxon>
    </lineage>
</organism>
<feature type="domain" description="AAA+ ATPase" evidence="4">
    <location>
        <begin position="642"/>
        <end position="766"/>
    </location>
</feature>
<dbReference type="GO" id="GO:0016887">
    <property type="term" value="F:ATP hydrolysis activity"/>
    <property type="evidence" value="ECO:0007669"/>
    <property type="project" value="InterPro"/>
</dbReference>
<feature type="compositionally biased region" description="Pro residues" evidence="3">
    <location>
        <begin position="224"/>
        <end position="238"/>
    </location>
</feature>
<dbReference type="InterPro" id="IPR003593">
    <property type="entry name" value="AAA+_ATPase"/>
</dbReference>
<dbReference type="OrthoDB" id="39734at2759"/>
<keyword evidence="6" id="KW-1185">Reference proteome</keyword>
<name>A0A9P6LJI8_9PEZI</name>
<dbReference type="PANTHER" id="PTHR45644:SF56">
    <property type="entry name" value="AAA ATPASE, PUTATIVE (AFU_ORTHOLOGUE AFUA_2G12920)-RELATED"/>
    <property type="match status" value="1"/>
</dbReference>
<dbReference type="Pfam" id="PF00004">
    <property type="entry name" value="AAA"/>
    <property type="match status" value="1"/>
</dbReference>
<dbReference type="SUPFAM" id="SSF52540">
    <property type="entry name" value="P-loop containing nucleoside triphosphate hydrolases"/>
    <property type="match status" value="1"/>
</dbReference>
<dbReference type="CDD" id="cd19481">
    <property type="entry name" value="RecA-like_protease"/>
    <property type="match status" value="1"/>
</dbReference>
<evidence type="ECO:0000256" key="3">
    <source>
        <dbReference type="SAM" id="MobiDB-lite"/>
    </source>
</evidence>
<dbReference type="Proteomes" id="UP000781932">
    <property type="component" value="Unassembled WGS sequence"/>
</dbReference>
<dbReference type="GO" id="GO:0005741">
    <property type="term" value="C:mitochondrial outer membrane"/>
    <property type="evidence" value="ECO:0007669"/>
    <property type="project" value="TreeGrafter"/>
</dbReference>
<dbReference type="RefSeq" id="XP_038744727.1">
    <property type="nucleotide sequence ID" value="XM_038889803.1"/>
</dbReference>
<feature type="compositionally biased region" description="Acidic residues" evidence="3">
    <location>
        <begin position="267"/>
        <end position="284"/>
    </location>
</feature>
<feature type="region of interest" description="Disordered" evidence="3">
    <location>
        <begin position="1"/>
        <end position="44"/>
    </location>
</feature>
<dbReference type="GO" id="GO:0005524">
    <property type="term" value="F:ATP binding"/>
    <property type="evidence" value="ECO:0007669"/>
    <property type="project" value="UniProtKB-KW"/>
</dbReference>
<evidence type="ECO:0000313" key="5">
    <source>
        <dbReference type="EMBL" id="KAF9875266.1"/>
    </source>
</evidence>
<keyword evidence="2" id="KW-0067">ATP-binding</keyword>
<gene>
    <name evidence="5" type="ORF">CkaCkLH20_07086</name>
</gene>